<proteinExistence type="predicted"/>
<organism evidence="5 6">
    <name type="scientific">Sordaria macrospora</name>
    <dbReference type="NCBI Taxonomy" id="5147"/>
    <lineage>
        <taxon>Eukaryota</taxon>
        <taxon>Fungi</taxon>
        <taxon>Dikarya</taxon>
        <taxon>Ascomycota</taxon>
        <taxon>Pezizomycotina</taxon>
        <taxon>Sordariomycetes</taxon>
        <taxon>Sordariomycetidae</taxon>
        <taxon>Sordariales</taxon>
        <taxon>Sordariaceae</taxon>
        <taxon>Sordaria</taxon>
    </lineage>
</organism>
<dbReference type="CDD" id="cd00084">
    <property type="entry name" value="HMG-box_SF"/>
    <property type="match status" value="1"/>
</dbReference>
<dbReference type="PANTHER" id="PTHR48112">
    <property type="entry name" value="HIGH MOBILITY GROUP PROTEIN DSP1"/>
    <property type="match status" value="1"/>
</dbReference>
<dbReference type="SMART" id="SM00398">
    <property type="entry name" value="HMG"/>
    <property type="match status" value="2"/>
</dbReference>
<reference evidence="5 6" key="1">
    <citation type="submission" date="2017-07" db="EMBL/GenBank/DDBJ databases">
        <title>Genome sequence of the Sordaria macrospora wild type strain R19027.</title>
        <authorList>
            <person name="Nowrousian M."/>
            <person name="Teichert I."/>
            <person name="Kueck U."/>
        </authorList>
    </citation>
    <scope>NUCLEOTIDE SEQUENCE [LARGE SCALE GENOMIC DNA]</scope>
    <source>
        <strain evidence="5 6">R19027</strain>
        <tissue evidence="5">Mycelium</tissue>
    </source>
</reference>
<dbReference type="InterPro" id="IPR009071">
    <property type="entry name" value="HMG_box_dom"/>
</dbReference>
<sequence>MFSQIALATARQLRAGTTLVVRTATATSAAPSFLRRGAVVFQQRGYSSAFSRQSAAESDDTAATATKTKKSTRSTAAAAKSKKPATKKPAAKKAATGAAAKKTKKPAAKKEAAPKKKPGPVRKKPVLTEEQKQKLTIKLLKQRAFLKEEPKVHFSSAWALYLRDHLSTISKPDDDRAARNEYMRKAAVGYNALSAAEKEVLEARAVKHHDDAVAAREAWVRTKTPMEITAANHARQRLKRLGAIKAVHLIPDDRAPKRPRTPFSWFVMTKNKEGVFQSGGTPTEVMKALGEEWRSMDAAAKQPYIDNCAVDQQRYYSETKATAAQYAA</sequence>
<evidence type="ECO:0000256" key="3">
    <source>
        <dbReference type="SAM" id="MobiDB-lite"/>
    </source>
</evidence>
<evidence type="ECO:0000313" key="6">
    <source>
        <dbReference type="Proteomes" id="UP000433876"/>
    </source>
</evidence>
<dbReference type="VEuPathDB" id="FungiDB:SMAC_04352"/>
<evidence type="ECO:0000259" key="4">
    <source>
        <dbReference type="PROSITE" id="PS50118"/>
    </source>
</evidence>
<accession>A0A8S9A3V6</accession>
<protein>
    <recommendedName>
        <fullName evidence="4">HMG box domain-containing protein</fullName>
    </recommendedName>
</protein>
<comment type="caution">
    <text evidence="5">The sequence shown here is derived from an EMBL/GenBank/DDBJ whole genome shotgun (WGS) entry which is preliminary data.</text>
</comment>
<dbReference type="SUPFAM" id="SSF47095">
    <property type="entry name" value="HMG-box"/>
    <property type="match status" value="2"/>
</dbReference>
<gene>
    <name evidence="5" type="ORF">SMACR_04352</name>
</gene>
<feature type="compositionally biased region" description="Basic residues" evidence="3">
    <location>
        <begin position="115"/>
        <end position="125"/>
    </location>
</feature>
<dbReference type="PANTHER" id="PTHR48112:SF22">
    <property type="entry name" value="MITOCHONDRIAL TRANSCRIPTION FACTOR A, ISOFORM B"/>
    <property type="match status" value="1"/>
</dbReference>
<name>A0A8S9A3V6_SORMA</name>
<dbReference type="PROSITE" id="PS50118">
    <property type="entry name" value="HMG_BOX_2"/>
    <property type="match status" value="1"/>
</dbReference>
<dbReference type="EMBL" id="NMPR01000009">
    <property type="protein sequence ID" value="KAA8635770.1"/>
    <property type="molecule type" value="Genomic_DNA"/>
</dbReference>
<dbReference type="GO" id="GO:0003677">
    <property type="term" value="F:DNA binding"/>
    <property type="evidence" value="ECO:0007669"/>
    <property type="project" value="UniProtKB-UniRule"/>
</dbReference>
<feature type="DNA-binding region" description="HMG box" evidence="2">
    <location>
        <begin position="256"/>
        <end position="323"/>
    </location>
</feature>
<feature type="domain" description="HMG box" evidence="4">
    <location>
        <begin position="256"/>
        <end position="323"/>
    </location>
</feature>
<keyword evidence="1 2" id="KW-0238">DNA-binding</keyword>
<evidence type="ECO:0000256" key="2">
    <source>
        <dbReference type="PROSITE-ProRule" id="PRU00267"/>
    </source>
</evidence>
<keyword evidence="2" id="KW-0539">Nucleus</keyword>
<dbReference type="InterPro" id="IPR050342">
    <property type="entry name" value="HMGB"/>
</dbReference>
<dbReference type="GO" id="GO:0005634">
    <property type="term" value="C:nucleus"/>
    <property type="evidence" value="ECO:0007669"/>
    <property type="project" value="UniProtKB-UniRule"/>
</dbReference>
<dbReference type="Proteomes" id="UP000433876">
    <property type="component" value="Unassembled WGS sequence"/>
</dbReference>
<dbReference type="AlphaFoldDB" id="A0A8S9A3V6"/>
<dbReference type="Gene3D" id="1.10.30.10">
    <property type="entry name" value="High mobility group box domain"/>
    <property type="match status" value="2"/>
</dbReference>
<dbReference type="InterPro" id="IPR036910">
    <property type="entry name" value="HMG_box_dom_sf"/>
</dbReference>
<feature type="region of interest" description="Disordered" evidence="3">
    <location>
        <begin position="50"/>
        <end position="128"/>
    </location>
</feature>
<dbReference type="OMA" id="WVKSHTP"/>
<evidence type="ECO:0000256" key="1">
    <source>
        <dbReference type="ARBA" id="ARBA00023125"/>
    </source>
</evidence>
<dbReference type="Pfam" id="PF00505">
    <property type="entry name" value="HMG_box"/>
    <property type="match status" value="1"/>
</dbReference>
<feature type="compositionally biased region" description="Basic residues" evidence="3">
    <location>
        <begin position="80"/>
        <end position="91"/>
    </location>
</feature>
<evidence type="ECO:0000313" key="5">
    <source>
        <dbReference type="EMBL" id="KAA8635770.1"/>
    </source>
</evidence>